<keyword evidence="2" id="KW-1185">Reference proteome</keyword>
<evidence type="ECO:0000313" key="1">
    <source>
        <dbReference type="EnsemblProtists" id="HpaP813156"/>
    </source>
</evidence>
<dbReference type="HOGENOM" id="CLU_3054441_0_0_1"/>
<dbReference type="AlphaFoldDB" id="M4C241"/>
<organism evidence="1 2">
    <name type="scientific">Hyaloperonospora arabidopsidis (strain Emoy2)</name>
    <name type="common">Downy mildew agent</name>
    <name type="synonym">Peronospora arabidopsidis</name>
    <dbReference type="NCBI Taxonomy" id="559515"/>
    <lineage>
        <taxon>Eukaryota</taxon>
        <taxon>Sar</taxon>
        <taxon>Stramenopiles</taxon>
        <taxon>Oomycota</taxon>
        <taxon>Peronosporomycetes</taxon>
        <taxon>Peronosporales</taxon>
        <taxon>Peronosporaceae</taxon>
        <taxon>Hyaloperonospora</taxon>
    </lineage>
</organism>
<dbReference type="Proteomes" id="UP000011713">
    <property type="component" value="Unassembled WGS sequence"/>
</dbReference>
<reference evidence="2" key="1">
    <citation type="journal article" date="2010" name="Science">
        <title>Signatures of adaptation to obligate biotrophy in the Hyaloperonospora arabidopsidis genome.</title>
        <authorList>
            <person name="Baxter L."/>
            <person name="Tripathy S."/>
            <person name="Ishaque N."/>
            <person name="Boot N."/>
            <person name="Cabral A."/>
            <person name="Kemen E."/>
            <person name="Thines M."/>
            <person name="Ah-Fong A."/>
            <person name="Anderson R."/>
            <person name="Badejoko W."/>
            <person name="Bittner-Eddy P."/>
            <person name="Boore J.L."/>
            <person name="Chibucos M.C."/>
            <person name="Coates M."/>
            <person name="Dehal P."/>
            <person name="Delehaunty K."/>
            <person name="Dong S."/>
            <person name="Downton P."/>
            <person name="Dumas B."/>
            <person name="Fabro G."/>
            <person name="Fronick C."/>
            <person name="Fuerstenberg S.I."/>
            <person name="Fulton L."/>
            <person name="Gaulin E."/>
            <person name="Govers F."/>
            <person name="Hughes L."/>
            <person name="Humphray S."/>
            <person name="Jiang R.H."/>
            <person name="Judelson H."/>
            <person name="Kamoun S."/>
            <person name="Kyung K."/>
            <person name="Meijer H."/>
            <person name="Minx P."/>
            <person name="Morris P."/>
            <person name="Nelson J."/>
            <person name="Phuntumart V."/>
            <person name="Qutob D."/>
            <person name="Rehmany A."/>
            <person name="Rougon-Cardoso A."/>
            <person name="Ryden P."/>
            <person name="Torto-Alalibo T."/>
            <person name="Studholme D."/>
            <person name="Wang Y."/>
            <person name="Win J."/>
            <person name="Wood J."/>
            <person name="Clifton S.W."/>
            <person name="Rogers J."/>
            <person name="Van den Ackerveken G."/>
            <person name="Jones J.D."/>
            <person name="McDowell J.M."/>
            <person name="Beynon J."/>
            <person name="Tyler B.M."/>
        </authorList>
    </citation>
    <scope>NUCLEOTIDE SEQUENCE [LARGE SCALE GENOMIC DNA]</scope>
    <source>
        <strain evidence="2">Emoy2</strain>
    </source>
</reference>
<dbReference type="InParanoid" id="M4C241"/>
<sequence>MEVLLRIRPTFRFEQVGISGGRLRTLLPCLEIFGTGVVVGEAGSDIEVQLLPCS</sequence>
<accession>M4C241</accession>
<proteinExistence type="predicted"/>
<protein>
    <submittedName>
        <fullName evidence="1">Uncharacterized protein</fullName>
    </submittedName>
</protein>
<dbReference type="EnsemblProtists" id="HpaT813156">
    <property type="protein sequence ID" value="HpaP813156"/>
    <property type="gene ID" value="HpaG813156"/>
</dbReference>
<reference evidence="1" key="2">
    <citation type="submission" date="2015-06" db="UniProtKB">
        <authorList>
            <consortium name="EnsemblProtists"/>
        </authorList>
    </citation>
    <scope>IDENTIFICATION</scope>
    <source>
        <strain evidence="1">Emoy2</strain>
    </source>
</reference>
<name>M4C241_HYAAE</name>
<dbReference type="EMBL" id="JH598114">
    <property type="status" value="NOT_ANNOTATED_CDS"/>
    <property type="molecule type" value="Genomic_DNA"/>
</dbReference>
<dbReference type="VEuPathDB" id="FungiDB:HpaG813156"/>
<evidence type="ECO:0000313" key="2">
    <source>
        <dbReference type="Proteomes" id="UP000011713"/>
    </source>
</evidence>